<feature type="compositionally biased region" description="Pro residues" evidence="6">
    <location>
        <begin position="382"/>
        <end position="398"/>
    </location>
</feature>
<dbReference type="RefSeq" id="WP_145910102.1">
    <property type="nucleotide sequence ID" value="NZ_BAAAMZ010000009.1"/>
</dbReference>
<dbReference type="PROSITE" id="PS50011">
    <property type="entry name" value="PROTEIN_KINASE_DOM"/>
    <property type="match status" value="1"/>
</dbReference>
<evidence type="ECO:0000256" key="2">
    <source>
        <dbReference type="ARBA" id="ARBA00022741"/>
    </source>
</evidence>
<evidence type="ECO:0000256" key="5">
    <source>
        <dbReference type="PROSITE-ProRule" id="PRU10141"/>
    </source>
</evidence>
<evidence type="ECO:0000313" key="8">
    <source>
        <dbReference type="EMBL" id="TWF82833.1"/>
    </source>
</evidence>
<dbReference type="PANTHER" id="PTHR43289:SF34">
    <property type="entry name" value="SERINE_THREONINE-PROTEIN KINASE YBDM-RELATED"/>
    <property type="match status" value="1"/>
</dbReference>
<evidence type="ECO:0000256" key="6">
    <source>
        <dbReference type="SAM" id="MobiDB-lite"/>
    </source>
</evidence>
<reference evidence="8 9" key="1">
    <citation type="submission" date="2019-06" db="EMBL/GenBank/DDBJ databases">
        <title>Sequencing the genomes of 1000 actinobacteria strains.</title>
        <authorList>
            <person name="Klenk H.-P."/>
        </authorList>
    </citation>
    <scope>NUCLEOTIDE SEQUENCE [LARGE SCALE GENOMIC DNA]</scope>
    <source>
        <strain evidence="8 9">DSM 44826</strain>
    </source>
</reference>
<dbReference type="Gene3D" id="2.130.10.10">
    <property type="entry name" value="YVTN repeat-like/Quinoprotein amine dehydrogenase"/>
    <property type="match status" value="1"/>
</dbReference>
<dbReference type="InterPro" id="IPR002372">
    <property type="entry name" value="PQQ_rpt_dom"/>
</dbReference>
<dbReference type="InterPro" id="IPR011047">
    <property type="entry name" value="Quinoprotein_ADH-like_sf"/>
</dbReference>
<dbReference type="GO" id="GO:0005524">
    <property type="term" value="F:ATP binding"/>
    <property type="evidence" value="ECO:0007669"/>
    <property type="project" value="UniProtKB-UniRule"/>
</dbReference>
<keyword evidence="3 8" id="KW-0418">Kinase</keyword>
<dbReference type="Gene3D" id="1.10.510.10">
    <property type="entry name" value="Transferase(Phosphotransferase) domain 1"/>
    <property type="match status" value="1"/>
</dbReference>
<dbReference type="Pfam" id="PF13360">
    <property type="entry name" value="PQQ_2"/>
    <property type="match status" value="1"/>
</dbReference>
<evidence type="ECO:0000256" key="3">
    <source>
        <dbReference type="ARBA" id="ARBA00022777"/>
    </source>
</evidence>
<dbReference type="PROSITE" id="PS00108">
    <property type="entry name" value="PROTEIN_KINASE_ST"/>
    <property type="match status" value="1"/>
</dbReference>
<proteinExistence type="predicted"/>
<feature type="region of interest" description="Disordered" evidence="6">
    <location>
        <begin position="381"/>
        <end position="410"/>
    </location>
</feature>
<dbReference type="PANTHER" id="PTHR43289">
    <property type="entry name" value="MITOGEN-ACTIVATED PROTEIN KINASE KINASE KINASE 20-RELATED"/>
    <property type="match status" value="1"/>
</dbReference>
<keyword evidence="1" id="KW-0808">Transferase</keyword>
<dbReference type="Gene3D" id="3.30.200.20">
    <property type="entry name" value="Phosphorylase Kinase, domain 1"/>
    <property type="match status" value="1"/>
</dbReference>
<dbReference type="OrthoDB" id="9762169at2"/>
<keyword evidence="8" id="KW-0723">Serine/threonine-protein kinase</keyword>
<dbReference type="AlphaFoldDB" id="A0A561T6T5"/>
<dbReference type="InterPro" id="IPR015943">
    <property type="entry name" value="WD40/YVTN_repeat-like_dom_sf"/>
</dbReference>
<evidence type="ECO:0000256" key="1">
    <source>
        <dbReference type="ARBA" id="ARBA00022679"/>
    </source>
</evidence>
<dbReference type="SUPFAM" id="SSF50998">
    <property type="entry name" value="Quinoprotein alcohol dehydrogenase-like"/>
    <property type="match status" value="1"/>
</dbReference>
<dbReference type="InterPro" id="IPR017441">
    <property type="entry name" value="Protein_kinase_ATP_BS"/>
</dbReference>
<name>A0A561T6T5_9ACTN</name>
<protein>
    <submittedName>
        <fullName evidence="8">Serine/threonine protein kinase</fullName>
    </submittedName>
</protein>
<dbReference type="SUPFAM" id="SSF56112">
    <property type="entry name" value="Protein kinase-like (PK-like)"/>
    <property type="match status" value="1"/>
</dbReference>
<dbReference type="GO" id="GO:0004674">
    <property type="term" value="F:protein serine/threonine kinase activity"/>
    <property type="evidence" value="ECO:0007669"/>
    <property type="project" value="UniProtKB-KW"/>
</dbReference>
<sequence length="741" mass="75915">MDSLIGSQTAAFPPLLPEDPAEIGRYRLLARLGAGGMGRVYLARSATGHTVALKVIRAEFAEDPEFRRRFRREVAAARAVGGAYTAAVVDADTEGPLPWLATAYLPGPSLAGVVRRSGPLPEHTVRALAAGLGEALGAIHRCGLIHRDLKPSNVLLAVPGPQVIDFGIARAVEGSDLTSTGIVIGTPAYMSPEQAADQVLTPASDVYSLGSVLAFAATGASPHGNAGHGAATLYKVIHEDPDLGDVPPPLRELIGALMSKRPADRPDPRAAARLLAPDGAAALFTRAWLPTEVAGELARHAAVALDLAAPLRAPADAEPGAPADEPAAPPADAAPLVKSAPPPRPRPAVPQSLPRRLLVRTGFLAAVGGAGWLAIRMNAPSAPSPGPSSSPDASPLPAPESGGTPPAPLWHQARDSLATVLVAPADKTVAVLLGTVEALDSTDGTTRWHSGLSPDSSAVVDGSALYVCDGETGETRAFDLTTGQQLEKLVRGEGELLAVDGDVACFRAAASADRKTYRLTGHSFSSSRTWQSEPLDGTVYPSAGTLITNRTGKVVALNELDGSVKWSTATVDAGVQVLAADSGTYFTADPLPDATLTAYDLASGTVHWSTAAPGVSGRITGAGAANGMVYAVLQLDDPYGAGAVFAMRTSDGSPQWLWTSPVRLAAAAPVVVGDKLMVLAAGTDGASVVAVGLADHRTAWVHRSPAEGSATPLGQPNARGLSTDGSAAIFWNNGYITALPA</sequence>
<dbReference type="SMART" id="SM00220">
    <property type="entry name" value="S_TKc"/>
    <property type="match status" value="1"/>
</dbReference>
<evidence type="ECO:0000313" key="9">
    <source>
        <dbReference type="Proteomes" id="UP000317940"/>
    </source>
</evidence>
<keyword evidence="2 5" id="KW-0547">Nucleotide-binding</keyword>
<comment type="caution">
    <text evidence="8">The sequence shown here is derived from an EMBL/GenBank/DDBJ whole genome shotgun (WGS) entry which is preliminary data.</text>
</comment>
<dbReference type="InterPro" id="IPR000719">
    <property type="entry name" value="Prot_kinase_dom"/>
</dbReference>
<dbReference type="Gene3D" id="2.40.10.480">
    <property type="match status" value="1"/>
</dbReference>
<organism evidence="8 9">
    <name type="scientific">Kitasatospora viridis</name>
    <dbReference type="NCBI Taxonomy" id="281105"/>
    <lineage>
        <taxon>Bacteria</taxon>
        <taxon>Bacillati</taxon>
        <taxon>Actinomycetota</taxon>
        <taxon>Actinomycetes</taxon>
        <taxon>Kitasatosporales</taxon>
        <taxon>Streptomycetaceae</taxon>
        <taxon>Kitasatospora</taxon>
    </lineage>
</organism>
<feature type="binding site" evidence="5">
    <location>
        <position position="54"/>
    </location>
    <ligand>
        <name>ATP</name>
        <dbReference type="ChEBI" id="CHEBI:30616"/>
    </ligand>
</feature>
<feature type="domain" description="Protein kinase" evidence="7">
    <location>
        <begin position="26"/>
        <end position="289"/>
    </location>
</feature>
<dbReference type="InterPro" id="IPR008271">
    <property type="entry name" value="Ser/Thr_kinase_AS"/>
</dbReference>
<keyword evidence="9" id="KW-1185">Reference proteome</keyword>
<dbReference type="InterPro" id="IPR011009">
    <property type="entry name" value="Kinase-like_dom_sf"/>
</dbReference>
<dbReference type="EMBL" id="VIWT01000004">
    <property type="protein sequence ID" value="TWF82833.1"/>
    <property type="molecule type" value="Genomic_DNA"/>
</dbReference>
<dbReference type="Proteomes" id="UP000317940">
    <property type="component" value="Unassembled WGS sequence"/>
</dbReference>
<dbReference type="CDD" id="cd14014">
    <property type="entry name" value="STKc_PknB_like"/>
    <property type="match status" value="1"/>
</dbReference>
<gene>
    <name evidence="8" type="ORF">FHX73_14315</name>
</gene>
<dbReference type="PROSITE" id="PS00107">
    <property type="entry name" value="PROTEIN_KINASE_ATP"/>
    <property type="match status" value="1"/>
</dbReference>
<dbReference type="Pfam" id="PF00069">
    <property type="entry name" value="Pkinase"/>
    <property type="match status" value="1"/>
</dbReference>
<evidence type="ECO:0000256" key="4">
    <source>
        <dbReference type="ARBA" id="ARBA00022840"/>
    </source>
</evidence>
<accession>A0A561T6T5</accession>
<evidence type="ECO:0000259" key="7">
    <source>
        <dbReference type="PROSITE" id="PS50011"/>
    </source>
</evidence>
<feature type="compositionally biased region" description="Low complexity" evidence="6">
    <location>
        <begin position="315"/>
        <end position="339"/>
    </location>
</feature>
<keyword evidence="4 5" id="KW-0067">ATP-binding</keyword>
<feature type="region of interest" description="Disordered" evidence="6">
    <location>
        <begin position="315"/>
        <end position="353"/>
    </location>
</feature>